<gene>
    <name evidence="7" type="primary">soxX</name>
    <name evidence="7" type="ORF">JM946_00955</name>
</gene>
<feature type="domain" description="Cytochrome c" evidence="6">
    <location>
        <begin position="47"/>
        <end position="154"/>
    </location>
</feature>
<name>A0ABS1WQP1_9GAMM</name>
<accession>A0ABS1WQP1</accession>
<evidence type="ECO:0000256" key="1">
    <source>
        <dbReference type="ARBA" id="ARBA00022617"/>
    </source>
</evidence>
<keyword evidence="8" id="KW-1185">Reference proteome</keyword>
<feature type="chain" id="PRO_5046816442" evidence="5">
    <location>
        <begin position="22"/>
        <end position="154"/>
    </location>
</feature>
<evidence type="ECO:0000256" key="3">
    <source>
        <dbReference type="ARBA" id="ARBA00023004"/>
    </source>
</evidence>
<dbReference type="NCBIfam" id="TIGR04485">
    <property type="entry name" value="thiosulf_SoxX"/>
    <property type="match status" value="1"/>
</dbReference>
<keyword evidence="5" id="KW-0732">Signal</keyword>
<dbReference type="RefSeq" id="WP_203165268.1">
    <property type="nucleotide sequence ID" value="NZ_JAEVLS010000001.1"/>
</dbReference>
<evidence type="ECO:0000313" key="8">
    <source>
        <dbReference type="Proteomes" id="UP000661077"/>
    </source>
</evidence>
<dbReference type="SUPFAM" id="SSF46626">
    <property type="entry name" value="Cytochrome c"/>
    <property type="match status" value="1"/>
</dbReference>
<feature type="signal peptide" evidence="5">
    <location>
        <begin position="1"/>
        <end position="21"/>
    </location>
</feature>
<dbReference type="InterPro" id="IPR009056">
    <property type="entry name" value="Cyt_c-like_dom"/>
</dbReference>
<keyword evidence="2 4" id="KW-0479">Metal-binding</keyword>
<evidence type="ECO:0000313" key="7">
    <source>
        <dbReference type="EMBL" id="MBM0103286.1"/>
    </source>
</evidence>
<dbReference type="Proteomes" id="UP000661077">
    <property type="component" value="Unassembled WGS sequence"/>
</dbReference>
<sequence>MKRRLIWLLLTLCAATSIASAITPVTRLHAYKVEGDAIAHPLAGLSGDAARGASLVQQRHKSLCVLCHAGPFPDPHLQGTIAPDLTGVGARLSAGQLRLRIVNMKRLNPDSIMPVYFEIIADSQEVRVAETWRDRPILTAQEIEDLVAYLQTLR</sequence>
<keyword evidence="3 4" id="KW-0408">Iron</keyword>
<evidence type="ECO:0000259" key="6">
    <source>
        <dbReference type="PROSITE" id="PS51007"/>
    </source>
</evidence>
<keyword evidence="1 4" id="KW-0349">Heme</keyword>
<evidence type="ECO:0000256" key="4">
    <source>
        <dbReference type="PROSITE-ProRule" id="PRU00433"/>
    </source>
</evidence>
<proteinExistence type="predicted"/>
<dbReference type="InterPro" id="IPR030999">
    <property type="entry name" value="Thiosulf_SoxX"/>
</dbReference>
<dbReference type="Gene3D" id="1.10.760.10">
    <property type="entry name" value="Cytochrome c-like domain"/>
    <property type="match status" value="1"/>
</dbReference>
<dbReference type="EMBL" id="JAEVLS010000001">
    <property type="protein sequence ID" value="MBM0103286.1"/>
    <property type="molecule type" value="Genomic_DNA"/>
</dbReference>
<dbReference type="InterPro" id="IPR036909">
    <property type="entry name" value="Cyt_c-like_dom_sf"/>
</dbReference>
<organism evidence="7 8">
    <name type="scientific">Steroidobacter gossypii</name>
    <dbReference type="NCBI Taxonomy" id="2805490"/>
    <lineage>
        <taxon>Bacteria</taxon>
        <taxon>Pseudomonadati</taxon>
        <taxon>Pseudomonadota</taxon>
        <taxon>Gammaproteobacteria</taxon>
        <taxon>Steroidobacterales</taxon>
        <taxon>Steroidobacteraceae</taxon>
        <taxon>Steroidobacter</taxon>
    </lineage>
</organism>
<evidence type="ECO:0000256" key="2">
    <source>
        <dbReference type="ARBA" id="ARBA00022723"/>
    </source>
</evidence>
<dbReference type="PROSITE" id="PS51007">
    <property type="entry name" value="CYTC"/>
    <property type="match status" value="1"/>
</dbReference>
<evidence type="ECO:0000256" key="5">
    <source>
        <dbReference type="SAM" id="SignalP"/>
    </source>
</evidence>
<reference evidence="7 8" key="1">
    <citation type="journal article" date="2021" name="Int. J. Syst. Evol. Microbiol.">
        <title>Steroidobacter gossypii sp. nov., isolated from soil of cotton cropping field.</title>
        <authorList>
            <person name="Huang R."/>
            <person name="Yang S."/>
            <person name="Zhen C."/>
            <person name="Liu W."/>
        </authorList>
    </citation>
    <scope>NUCLEOTIDE SEQUENCE [LARGE SCALE GENOMIC DNA]</scope>
    <source>
        <strain evidence="7 8">S1-65</strain>
    </source>
</reference>
<dbReference type="Pfam" id="PF00034">
    <property type="entry name" value="Cytochrom_C"/>
    <property type="match status" value="1"/>
</dbReference>
<protein>
    <submittedName>
        <fullName evidence="7">Sulfur oxidation c-type cytochrome SoxX</fullName>
    </submittedName>
</protein>
<comment type="caution">
    <text evidence="7">The sequence shown here is derived from an EMBL/GenBank/DDBJ whole genome shotgun (WGS) entry which is preliminary data.</text>
</comment>